<keyword evidence="2" id="KW-1185">Reference proteome</keyword>
<sequence length="244" mass="26950">MVERTLTTAQKSALLFEAHAARQLLGHGCHLLAGSHGIEGKFDALATSWSIGVEKTLKVTLGLAALSRGEKWPNGQKFGHNLVHMNGRLLQHLDQWQKDVSQSSWLADLLAGVRDDPILPPLLVVLDTYARSGRFAYLDRLAEVGDPPDEPRPLWQDVEMAALTVRPDLKRLLYGGGDPLSPVAEFNAGLLEMNCTITRSLTSWWFTVTRVGLFNAYGAQSRQFTPELEPDMALPALPKTLLNF</sequence>
<dbReference type="EMBL" id="CP039291">
    <property type="protein sequence ID" value="QCB94737.1"/>
    <property type="molecule type" value="Genomic_DNA"/>
</dbReference>
<proteinExistence type="predicted"/>
<name>A0A4P7SME3_9CELL</name>
<dbReference type="RefSeq" id="WP_135972011.1">
    <property type="nucleotide sequence ID" value="NZ_CP039291.1"/>
</dbReference>
<dbReference type="AlphaFoldDB" id="A0A4P7SME3"/>
<organism evidence="1 2">
    <name type="scientific">Cellulomonas shaoxiangyii</name>
    <dbReference type="NCBI Taxonomy" id="2566013"/>
    <lineage>
        <taxon>Bacteria</taxon>
        <taxon>Bacillati</taxon>
        <taxon>Actinomycetota</taxon>
        <taxon>Actinomycetes</taxon>
        <taxon>Micrococcales</taxon>
        <taxon>Cellulomonadaceae</taxon>
        <taxon>Cellulomonas</taxon>
    </lineage>
</organism>
<dbReference type="Proteomes" id="UP000296469">
    <property type="component" value="Chromosome"/>
</dbReference>
<evidence type="ECO:0000313" key="1">
    <source>
        <dbReference type="EMBL" id="QCB94737.1"/>
    </source>
</evidence>
<reference evidence="1 2" key="1">
    <citation type="submission" date="2019-04" db="EMBL/GenBank/DDBJ databases">
        <title>Isolation and identification of Cellulomonas shaoxiangyii sp. Nov. isolated from feces of the Tibetan antelopes (Pantholops hodgsonii) in the Qinghai-Tibet plateau of China.</title>
        <authorList>
            <person name="Tian Z."/>
        </authorList>
    </citation>
    <scope>NUCLEOTIDE SEQUENCE [LARGE SCALE GENOMIC DNA]</scope>
    <source>
        <strain evidence="1 2">Z28</strain>
    </source>
</reference>
<evidence type="ECO:0000313" key="2">
    <source>
        <dbReference type="Proteomes" id="UP000296469"/>
    </source>
</evidence>
<accession>A0A4P7SME3</accession>
<dbReference type="KEGG" id="celz:E5225_15410"/>
<protein>
    <submittedName>
        <fullName evidence="1">Uncharacterized protein</fullName>
    </submittedName>
</protein>
<gene>
    <name evidence="1" type="ORF">E5225_15410</name>
</gene>